<reference evidence="1" key="1">
    <citation type="submission" date="2022-01" db="EMBL/GenBank/DDBJ databases">
        <authorList>
            <person name="Jo J.-H."/>
            <person name="Im W.-T."/>
        </authorList>
    </citation>
    <scope>NUCLEOTIDE SEQUENCE</scope>
    <source>
        <strain evidence="1">NA20</strain>
    </source>
</reference>
<gene>
    <name evidence="1" type="ORF">LZZ85_16440</name>
</gene>
<proteinExistence type="predicted"/>
<dbReference type="RefSeq" id="WP_237874334.1">
    <property type="nucleotide sequence ID" value="NZ_JAKLTR010000010.1"/>
</dbReference>
<protein>
    <submittedName>
        <fullName evidence="1">Uncharacterized protein</fullName>
    </submittedName>
</protein>
<comment type="caution">
    <text evidence="1">The sequence shown here is derived from an EMBL/GenBank/DDBJ whole genome shotgun (WGS) entry which is preliminary data.</text>
</comment>
<keyword evidence="2" id="KW-1185">Reference proteome</keyword>
<sequence>MERIQALISKLNEQAEQGADTTDMLATVTRLHNELLSQQSARRLGTSKVAVVMPAGVSVQQAPAAAAEVRQVQPAVEVYQEPVVAQVVDAGQYERYAPRPNEKTVQAQPVTVKEEPVARQVEKFVVVEEKRTIAFAQQASSYQQTVQHEIVSDPLNEIPTLSHQVNKSDESINDKLKQVKTELAEMFKDIPVKDLRKAIGINDRFVFINDLFRGDEAMYERSIKTINGFNIFPEADYWISRELKVKLGWDNDHPLVLQFDQLVKRRFS</sequence>
<dbReference type="Proteomes" id="UP001165367">
    <property type="component" value="Unassembled WGS sequence"/>
</dbReference>
<dbReference type="EMBL" id="JAKLTR010000010">
    <property type="protein sequence ID" value="MCG2615886.1"/>
    <property type="molecule type" value="Genomic_DNA"/>
</dbReference>
<evidence type="ECO:0000313" key="2">
    <source>
        <dbReference type="Proteomes" id="UP001165367"/>
    </source>
</evidence>
<accession>A0ABS9KU73</accession>
<evidence type="ECO:0000313" key="1">
    <source>
        <dbReference type="EMBL" id="MCG2615886.1"/>
    </source>
</evidence>
<name>A0ABS9KU73_9BACT</name>
<organism evidence="1 2">
    <name type="scientific">Terrimonas ginsenosidimutans</name>
    <dbReference type="NCBI Taxonomy" id="2908004"/>
    <lineage>
        <taxon>Bacteria</taxon>
        <taxon>Pseudomonadati</taxon>
        <taxon>Bacteroidota</taxon>
        <taxon>Chitinophagia</taxon>
        <taxon>Chitinophagales</taxon>
        <taxon>Chitinophagaceae</taxon>
        <taxon>Terrimonas</taxon>
    </lineage>
</organism>